<gene>
    <name evidence="1" type="ORF">SAMN05444272_1383</name>
</gene>
<dbReference type="AlphaFoldDB" id="A0A1M7D5Y3"/>
<protein>
    <submittedName>
        <fullName evidence="1">Uncharacterized protein</fullName>
    </submittedName>
</protein>
<evidence type="ECO:0000313" key="1">
    <source>
        <dbReference type="EMBL" id="SHL74922.1"/>
    </source>
</evidence>
<name>A0A1M7D5Y3_9HYPH</name>
<organism evidence="1 2">
    <name type="scientific">Roseibium suaedae</name>
    <dbReference type="NCBI Taxonomy" id="735517"/>
    <lineage>
        <taxon>Bacteria</taxon>
        <taxon>Pseudomonadati</taxon>
        <taxon>Pseudomonadota</taxon>
        <taxon>Alphaproteobacteria</taxon>
        <taxon>Hyphomicrobiales</taxon>
        <taxon>Stappiaceae</taxon>
        <taxon>Roseibium</taxon>
    </lineage>
</organism>
<dbReference type="EMBL" id="FRBW01000001">
    <property type="protein sequence ID" value="SHL74922.1"/>
    <property type="molecule type" value="Genomic_DNA"/>
</dbReference>
<keyword evidence="2" id="KW-1185">Reference proteome</keyword>
<accession>A0A1M7D5Y3</accession>
<proteinExistence type="predicted"/>
<dbReference type="Proteomes" id="UP000186002">
    <property type="component" value="Unassembled WGS sequence"/>
</dbReference>
<evidence type="ECO:0000313" key="2">
    <source>
        <dbReference type="Proteomes" id="UP000186002"/>
    </source>
</evidence>
<dbReference type="STRING" id="735517.SAMN05444272_1383"/>
<reference evidence="1 2" key="1">
    <citation type="submission" date="2016-11" db="EMBL/GenBank/DDBJ databases">
        <authorList>
            <person name="Jaros S."/>
            <person name="Januszkiewicz K."/>
            <person name="Wedrychowicz H."/>
        </authorList>
    </citation>
    <scope>NUCLEOTIDE SEQUENCE [LARGE SCALE GENOMIC DNA]</scope>
    <source>
        <strain evidence="1 2">DSM 22153</strain>
    </source>
</reference>
<sequence>MREALTKGATTRARKISFIEGFGTRALTEAVAAAFQHHGTDWLTDEQLEEITSRQLADFRSTARRHRHNRAILKERANG</sequence>
<dbReference type="RefSeq" id="WP_073010442.1">
    <property type="nucleotide sequence ID" value="NZ_FRBW01000001.1"/>
</dbReference>